<feature type="domain" description="Pyruvate kinase C-terminal" evidence="16">
    <location>
        <begin position="374"/>
        <end position="488"/>
    </location>
</feature>
<evidence type="ECO:0000256" key="7">
    <source>
        <dbReference type="ARBA" id="ARBA00022741"/>
    </source>
</evidence>
<evidence type="ECO:0000256" key="10">
    <source>
        <dbReference type="ARBA" id="ARBA00022842"/>
    </source>
</evidence>
<keyword evidence="7" id="KW-0547">Nucleotide-binding</keyword>
<dbReference type="InterPro" id="IPR015793">
    <property type="entry name" value="Pyrv_Knase_brl"/>
</dbReference>
<dbReference type="GO" id="GO:0004743">
    <property type="term" value="F:pyruvate kinase activity"/>
    <property type="evidence" value="ECO:0007669"/>
    <property type="project" value="UniProtKB-EC"/>
</dbReference>
<dbReference type="NCBIfam" id="TIGR01064">
    <property type="entry name" value="pyruv_kin"/>
    <property type="match status" value="1"/>
</dbReference>
<evidence type="ECO:0000256" key="6">
    <source>
        <dbReference type="ARBA" id="ARBA00022723"/>
    </source>
</evidence>
<evidence type="ECO:0000256" key="12">
    <source>
        <dbReference type="ARBA" id="ARBA00023317"/>
    </source>
</evidence>
<dbReference type="GO" id="GO:0005524">
    <property type="term" value="F:ATP binding"/>
    <property type="evidence" value="ECO:0007669"/>
    <property type="project" value="UniProtKB-KW"/>
</dbReference>
<evidence type="ECO:0000256" key="5">
    <source>
        <dbReference type="ARBA" id="ARBA00022679"/>
    </source>
</evidence>
<dbReference type="GO" id="GO:0030955">
    <property type="term" value="F:potassium ion binding"/>
    <property type="evidence" value="ECO:0007669"/>
    <property type="project" value="InterPro"/>
</dbReference>
<dbReference type="InterPro" id="IPR015795">
    <property type="entry name" value="Pyrv_Knase_C"/>
</dbReference>
<dbReference type="GO" id="GO:0016301">
    <property type="term" value="F:kinase activity"/>
    <property type="evidence" value="ECO:0007669"/>
    <property type="project" value="UniProtKB-KW"/>
</dbReference>
<dbReference type="SUPFAM" id="SSF51621">
    <property type="entry name" value="Phosphoenolpyruvate/pyruvate domain"/>
    <property type="match status" value="1"/>
</dbReference>
<gene>
    <name evidence="17" type="ORF">RN001_000650</name>
</gene>
<dbReference type="InterPro" id="IPR015806">
    <property type="entry name" value="Pyrv_Knase_insert_dom_sf"/>
</dbReference>
<dbReference type="Pfam" id="PF02887">
    <property type="entry name" value="PK_C"/>
    <property type="match status" value="1"/>
</dbReference>
<comment type="pathway">
    <text evidence="2 14">Carbohydrate degradation; glycolysis; pyruvate from D-glyceraldehyde 3-phosphate: step 5/5.</text>
</comment>
<keyword evidence="10 14" id="KW-0460">Magnesium</keyword>
<evidence type="ECO:0000256" key="8">
    <source>
        <dbReference type="ARBA" id="ARBA00022777"/>
    </source>
</evidence>
<evidence type="ECO:0000256" key="11">
    <source>
        <dbReference type="ARBA" id="ARBA00023152"/>
    </source>
</evidence>
<dbReference type="Gene3D" id="3.20.20.60">
    <property type="entry name" value="Phosphoenolpyruvate-binding domains"/>
    <property type="match status" value="1"/>
</dbReference>
<dbReference type="Gene3D" id="3.40.1380.20">
    <property type="entry name" value="Pyruvate kinase, C-terminal domain"/>
    <property type="match status" value="1"/>
</dbReference>
<keyword evidence="11 14" id="KW-0324">Glycolysis</keyword>
<evidence type="ECO:0000313" key="17">
    <source>
        <dbReference type="EMBL" id="KAK4884379.1"/>
    </source>
</evidence>
<evidence type="ECO:0000259" key="15">
    <source>
        <dbReference type="Pfam" id="PF00224"/>
    </source>
</evidence>
<dbReference type="PRINTS" id="PR01050">
    <property type="entry name" value="PYRUVTKNASE"/>
</dbReference>
<organism evidence="17 18">
    <name type="scientific">Aquatica leii</name>
    <dbReference type="NCBI Taxonomy" id="1421715"/>
    <lineage>
        <taxon>Eukaryota</taxon>
        <taxon>Metazoa</taxon>
        <taxon>Ecdysozoa</taxon>
        <taxon>Arthropoda</taxon>
        <taxon>Hexapoda</taxon>
        <taxon>Insecta</taxon>
        <taxon>Pterygota</taxon>
        <taxon>Neoptera</taxon>
        <taxon>Endopterygota</taxon>
        <taxon>Coleoptera</taxon>
        <taxon>Polyphaga</taxon>
        <taxon>Elateriformia</taxon>
        <taxon>Elateroidea</taxon>
        <taxon>Lampyridae</taxon>
        <taxon>Luciolinae</taxon>
        <taxon>Aquatica</taxon>
    </lineage>
</organism>
<comment type="cofactor">
    <cofactor evidence="1">
        <name>K(+)</name>
        <dbReference type="ChEBI" id="CHEBI:29103"/>
    </cofactor>
</comment>
<name>A0AAN7PF75_9COLE</name>
<dbReference type="SUPFAM" id="SSF52935">
    <property type="entry name" value="PK C-terminal domain-like"/>
    <property type="match status" value="1"/>
</dbReference>
<dbReference type="SUPFAM" id="SSF50800">
    <property type="entry name" value="PK beta-barrel domain-like"/>
    <property type="match status" value="1"/>
</dbReference>
<keyword evidence="12" id="KW-0670">Pyruvate</keyword>
<keyword evidence="5 14" id="KW-0808">Transferase</keyword>
<evidence type="ECO:0000256" key="13">
    <source>
        <dbReference type="ARBA" id="ARBA00048967"/>
    </source>
</evidence>
<dbReference type="Proteomes" id="UP001353858">
    <property type="component" value="Unassembled WGS sequence"/>
</dbReference>
<evidence type="ECO:0000256" key="9">
    <source>
        <dbReference type="ARBA" id="ARBA00022840"/>
    </source>
</evidence>
<evidence type="ECO:0000256" key="2">
    <source>
        <dbReference type="ARBA" id="ARBA00004997"/>
    </source>
</evidence>
<dbReference type="InterPro" id="IPR018209">
    <property type="entry name" value="Pyrv_Knase_AS"/>
</dbReference>
<dbReference type="InterPro" id="IPR040442">
    <property type="entry name" value="Pyrv_kinase-like_dom_sf"/>
</dbReference>
<feature type="domain" description="Pyruvate kinase barrel" evidence="15">
    <location>
        <begin position="11"/>
        <end position="335"/>
    </location>
</feature>
<evidence type="ECO:0000256" key="3">
    <source>
        <dbReference type="ARBA" id="ARBA00008663"/>
    </source>
</evidence>
<keyword evidence="9" id="KW-0067">ATP-binding</keyword>
<dbReference type="PROSITE" id="PS00110">
    <property type="entry name" value="PYRUVATE_KINASE"/>
    <property type="match status" value="1"/>
</dbReference>
<dbReference type="InterPro" id="IPR011037">
    <property type="entry name" value="Pyrv_Knase-like_insert_dom_sf"/>
</dbReference>
<comment type="catalytic activity">
    <reaction evidence="13">
        <text>pyruvate + ATP = phosphoenolpyruvate + ADP + H(+)</text>
        <dbReference type="Rhea" id="RHEA:18157"/>
        <dbReference type="ChEBI" id="CHEBI:15361"/>
        <dbReference type="ChEBI" id="CHEBI:15378"/>
        <dbReference type="ChEBI" id="CHEBI:30616"/>
        <dbReference type="ChEBI" id="CHEBI:58702"/>
        <dbReference type="ChEBI" id="CHEBI:456216"/>
        <dbReference type="EC" id="2.7.1.40"/>
    </reaction>
    <physiologicalReaction direction="right-to-left" evidence="13">
        <dbReference type="Rhea" id="RHEA:18159"/>
    </physiologicalReaction>
</comment>
<protein>
    <recommendedName>
        <fullName evidence="4 14">Pyruvate kinase</fullName>
        <ecNumber evidence="4 14">2.7.1.40</ecNumber>
    </recommendedName>
</protein>
<dbReference type="GO" id="GO:0000287">
    <property type="term" value="F:magnesium ion binding"/>
    <property type="evidence" value="ECO:0007669"/>
    <property type="project" value="InterPro"/>
</dbReference>
<evidence type="ECO:0000256" key="14">
    <source>
        <dbReference type="RuleBase" id="RU000504"/>
    </source>
</evidence>
<keyword evidence="6" id="KW-0479">Metal-binding</keyword>
<reference evidence="18" key="1">
    <citation type="submission" date="2023-01" db="EMBL/GenBank/DDBJ databases">
        <title>Key to firefly adult light organ development and bioluminescence: homeobox transcription factors regulate luciferase expression and transportation to peroxisome.</title>
        <authorList>
            <person name="Fu X."/>
        </authorList>
    </citation>
    <scope>NUCLEOTIDE SEQUENCE [LARGE SCALE GENOMIC DNA]</scope>
</reference>
<evidence type="ECO:0000259" key="16">
    <source>
        <dbReference type="Pfam" id="PF02887"/>
    </source>
</evidence>
<dbReference type="InterPro" id="IPR001697">
    <property type="entry name" value="Pyr_Knase"/>
</dbReference>
<dbReference type="EC" id="2.7.1.40" evidence="4 14"/>
<proteinExistence type="inferred from homology"/>
<dbReference type="PANTHER" id="PTHR11817">
    <property type="entry name" value="PYRUVATE KINASE"/>
    <property type="match status" value="1"/>
</dbReference>
<dbReference type="EMBL" id="JARPUR010000001">
    <property type="protein sequence ID" value="KAK4884379.1"/>
    <property type="molecule type" value="Genomic_DNA"/>
</dbReference>
<dbReference type="InterPro" id="IPR036918">
    <property type="entry name" value="Pyrv_Knase_C_sf"/>
</dbReference>
<comment type="similarity">
    <text evidence="3 14">Belongs to the pyruvate kinase family.</text>
</comment>
<dbReference type="AlphaFoldDB" id="A0AAN7PF75"/>
<evidence type="ECO:0000256" key="1">
    <source>
        <dbReference type="ARBA" id="ARBA00001958"/>
    </source>
</evidence>
<comment type="caution">
    <text evidence="17">The sequence shown here is derived from an EMBL/GenBank/DDBJ whole genome shotgun (WGS) entry which is preliminary data.</text>
</comment>
<dbReference type="InterPro" id="IPR015813">
    <property type="entry name" value="Pyrv/PenolPyrv_kinase-like_dom"/>
</dbReference>
<keyword evidence="18" id="KW-1185">Reference proteome</keyword>
<dbReference type="Gene3D" id="2.40.33.10">
    <property type="entry name" value="PK beta-barrel domain-like"/>
    <property type="match status" value="1"/>
</dbReference>
<evidence type="ECO:0000313" key="18">
    <source>
        <dbReference type="Proteomes" id="UP001353858"/>
    </source>
</evidence>
<keyword evidence="8 14" id="KW-0418">Kinase</keyword>
<dbReference type="Pfam" id="PF00224">
    <property type="entry name" value="PK"/>
    <property type="match status" value="1"/>
</dbReference>
<evidence type="ECO:0000256" key="4">
    <source>
        <dbReference type="ARBA" id="ARBA00012142"/>
    </source>
</evidence>
<accession>A0AAN7PF75</accession>
<sequence>MIINSIRKTYALICPASRSPDVLERMMEAGMIIARIILESETYDYHTETIKNIRKARENYSEKIGMKYSMAIGVDTRGPEIRIGTVDRGGAAHVQLKKGESIKLTTDIEYLEKGNNKIIYVNYENITKFVSRGNRIYLNNGAISLICIGTGSVFINCIIEVGGTLPRYADVRIPGVALDLPDVSNQDRIDLAFALDQEVDIIFASFIRNIFGAVEIRNIISKKGDKVVLISKIESLEGVKNIKEIINASDGIMIMRDLLGLEVPTEKIFLIQKFISSTCTITGKPVICATQVLESMVKRNKPSRPEIADVANAVVDGMDCVLLTEETAKGSDPVSYISHMIVICKEAEAVTWQKEVSLTVRSKVKPPTNIPVGVAMSAVEAVEKCEAAAIIVLTGSGKTPKLLSQYRPQCPIIAITRNQNIIPKIILYRSIIPLFFEGPADDDWVTDVDIQLNYGVKYGVKRKFIKASDMIIAVTTWKKGFDYTSTLRYICANDIMELV</sequence>
<dbReference type="FunFam" id="2.40.33.10:FF:000001">
    <property type="entry name" value="Pyruvate kinase"/>
    <property type="match status" value="1"/>
</dbReference>